<dbReference type="RefSeq" id="WP_005601190.1">
    <property type="nucleotide sequence ID" value="NZ_GG663519.1"/>
</dbReference>
<dbReference type="SUPFAM" id="SSF46565">
    <property type="entry name" value="Chaperone J-domain"/>
    <property type="match status" value="1"/>
</dbReference>
<protein>
    <recommendedName>
        <fullName evidence="5">DnaJ domain protein</fullName>
    </recommendedName>
</protein>
<evidence type="ECO:0000313" key="4">
    <source>
        <dbReference type="Proteomes" id="UP000006238"/>
    </source>
</evidence>
<dbReference type="eggNOG" id="COG2214">
    <property type="taxonomic scope" value="Bacteria"/>
</dbReference>
<dbReference type="EMBL" id="ABWN01000018">
    <property type="protein sequence ID" value="EFF69483.1"/>
    <property type="molecule type" value="Genomic_DNA"/>
</dbReference>
<reference evidence="3 4" key="1">
    <citation type="submission" date="2010-02" db="EMBL/GenBank/DDBJ databases">
        <authorList>
            <person name="Weinstock G."/>
            <person name="Sodergren E."/>
            <person name="Clifton S."/>
            <person name="Fulton L."/>
            <person name="Fulton B."/>
            <person name="Courtney L."/>
            <person name="Fronick C."/>
            <person name="Harrison M."/>
            <person name="Strong C."/>
            <person name="Farmer C."/>
            <person name="Delahaunty K."/>
            <person name="Markovic C."/>
            <person name="Hall O."/>
            <person name="Minx P."/>
            <person name="Tomlinson C."/>
            <person name="Mitreva M."/>
            <person name="Nelson J."/>
            <person name="Hou S."/>
            <person name="Wollam A."/>
            <person name="Pepin K.H."/>
            <person name="Johnson M."/>
            <person name="Bhonagiri V."/>
            <person name="Zhang X."/>
            <person name="Suruliraj S."/>
            <person name="Warren W."/>
            <person name="Chinwalla A."/>
            <person name="Mardis E.R."/>
            <person name="Wilson R.K."/>
        </authorList>
    </citation>
    <scope>NUCLEOTIDE SEQUENCE [LARGE SCALE GENOMIC DNA]</scope>
    <source>
        <strain evidence="3 4">DSM 2876</strain>
    </source>
</reference>
<dbReference type="InterPro" id="IPR036869">
    <property type="entry name" value="J_dom_sf"/>
</dbReference>
<comment type="caution">
    <text evidence="3">The sequence shown here is derived from an EMBL/GenBank/DDBJ whole genome shotgun (WGS) entry which is preliminary data.</text>
</comment>
<evidence type="ECO:0000256" key="2">
    <source>
        <dbReference type="SAM" id="Coils"/>
    </source>
</evidence>
<dbReference type="GO" id="GO:0006260">
    <property type="term" value="P:DNA replication"/>
    <property type="evidence" value="ECO:0007669"/>
    <property type="project" value="UniProtKB-KW"/>
</dbReference>
<dbReference type="HOGENOM" id="CLU_129166_0_0_9"/>
<dbReference type="Proteomes" id="UP000006238">
    <property type="component" value="Unassembled WGS sequence"/>
</dbReference>
<evidence type="ECO:0008006" key="5">
    <source>
        <dbReference type="Google" id="ProtNLM"/>
    </source>
</evidence>
<evidence type="ECO:0000313" key="3">
    <source>
        <dbReference type="EMBL" id="EFF69483.1"/>
    </source>
</evidence>
<dbReference type="GeneID" id="98918758"/>
<gene>
    <name evidence="3" type="ORF">BUTYVIB_00394</name>
</gene>
<keyword evidence="4" id="KW-1185">Reference proteome</keyword>
<organism evidence="3 4">
    <name type="scientific">Eshraghiella crossota DSM 2876</name>
    <dbReference type="NCBI Taxonomy" id="511680"/>
    <lineage>
        <taxon>Bacteria</taxon>
        <taxon>Bacillati</taxon>
        <taxon>Bacillota</taxon>
        <taxon>Clostridia</taxon>
        <taxon>Lachnospirales</taxon>
        <taxon>Lachnospiraceae</taxon>
        <taxon>Eshraghiella</taxon>
    </lineage>
</organism>
<keyword evidence="2" id="KW-0175">Coiled coil</keyword>
<dbReference type="STRING" id="45851.BHV86_07715"/>
<accession>D4RX43</accession>
<feature type="coiled-coil region" evidence="2">
    <location>
        <begin position="25"/>
        <end position="98"/>
    </location>
</feature>
<keyword evidence="1" id="KW-0235">DNA replication</keyword>
<evidence type="ECO:0000256" key="1">
    <source>
        <dbReference type="ARBA" id="ARBA00022705"/>
    </source>
</evidence>
<name>D4RX43_9FIRM</name>
<dbReference type="AlphaFoldDB" id="D4RX43"/>
<sequence>MLNKEFEIAGDKELADTKEWFFRENVRLAEEKERIFEERRKLEHEFRIKHDTLDKKISIAKLKIVQLDEATKLVEKKLAALEEEYVHLAIEKNKLAEERSTFETIRKNKRTSTVTYSGMDILFKGVRSEVALKKRYRELMKIFHPDNQDGDDSVIHAINIEYDRLKKVYG</sequence>
<proteinExistence type="predicted"/>
<dbReference type="Gene3D" id="1.10.287.110">
    <property type="entry name" value="DnaJ domain"/>
    <property type="match status" value="1"/>
</dbReference>